<dbReference type="Pfam" id="PF00098">
    <property type="entry name" value="zf-CCHC"/>
    <property type="match status" value="1"/>
</dbReference>
<evidence type="ECO:0000259" key="4">
    <source>
        <dbReference type="PROSITE" id="PS50158"/>
    </source>
</evidence>
<feature type="coiled-coil region" evidence="2">
    <location>
        <begin position="194"/>
        <end position="270"/>
    </location>
</feature>
<evidence type="ECO:0000256" key="1">
    <source>
        <dbReference type="PROSITE-ProRule" id="PRU00047"/>
    </source>
</evidence>
<gene>
    <name evidence="5" type="ORF">Tco_1080487</name>
</gene>
<dbReference type="InterPro" id="IPR001878">
    <property type="entry name" value="Znf_CCHC"/>
</dbReference>
<reference evidence="5" key="1">
    <citation type="journal article" date="2022" name="Int. J. Mol. Sci.">
        <title>Draft Genome of Tanacetum Coccineum: Genomic Comparison of Closely Related Tanacetum-Family Plants.</title>
        <authorList>
            <person name="Yamashiro T."/>
            <person name="Shiraishi A."/>
            <person name="Nakayama K."/>
            <person name="Satake H."/>
        </authorList>
    </citation>
    <scope>NUCLEOTIDE SEQUENCE</scope>
</reference>
<reference evidence="5" key="2">
    <citation type="submission" date="2022-01" db="EMBL/GenBank/DDBJ databases">
        <authorList>
            <person name="Yamashiro T."/>
            <person name="Shiraishi A."/>
            <person name="Satake H."/>
            <person name="Nakayama K."/>
        </authorList>
    </citation>
    <scope>NUCLEOTIDE SEQUENCE</scope>
</reference>
<keyword evidence="1" id="KW-0863">Zinc-finger</keyword>
<dbReference type="SMART" id="SM00343">
    <property type="entry name" value="ZnF_C2HC"/>
    <property type="match status" value="1"/>
</dbReference>
<organism evidence="5 6">
    <name type="scientific">Tanacetum coccineum</name>
    <dbReference type="NCBI Taxonomy" id="301880"/>
    <lineage>
        <taxon>Eukaryota</taxon>
        <taxon>Viridiplantae</taxon>
        <taxon>Streptophyta</taxon>
        <taxon>Embryophyta</taxon>
        <taxon>Tracheophyta</taxon>
        <taxon>Spermatophyta</taxon>
        <taxon>Magnoliopsida</taxon>
        <taxon>eudicotyledons</taxon>
        <taxon>Gunneridae</taxon>
        <taxon>Pentapetalae</taxon>
        <taxon>asterids</taxon>
        <taxon>campanulids</taxon>
        <taxon>Asterales</taxon>
        <taxon>Asteraceae</taxon>
        <taxon>Asteroideae</taxon>
        <taxon>Anthemideae</taxon>
        <taxon>Anthemidinae</taxon>
        <taxon>Tanacetum</taxon>
    </lineage>
</organism>
<proteinExistence type="predicted"/>
<accession>A0ABQ5HWS1</accession>
<evidence type="ECO:0000256" key="2">
    <source>
        <dbReference type="SAM" id="Coils"/>
    </source>
</evidence>
<keyword evidence="6" id="KW-1185">Reference proteome</keyword>
<dbReference type="EMBL" id="BQNB010020037">
    <property type="protein sequence ID" value="GJT91642.1"/>
    <property type="molecule type" value="Genomic_DNA"/>
</dbReference>
<feature type="domain" description="CCHC-type" evidence="4">
    <location>
        <begin position="143"/>
        <end position="158"/>
    </location>
</feature>
<dbReference type="PROSITE" id="PS50158">
    <property type="entry name" value="ZF_CCHC"/>
    <property type="match status" value="1"/>
</dbReference>
<protein>
    <submittedName>
        <fullName evidence="5">Ribonuclease H-like domain-containing protein</fullName>
    </submittedName>
</protein>
<evidence type="ECO:0000313" key="5">
    <source>
        <dbReference type="EMBL" id="GJT91642.1"/>
    </source>
</evidence>
<evidence type="ECO:0000256" key="3">
    <source>
        <dbReference type="SAM" id="MobiDB-lite"/>
    </source>
</evidence>
<dbReference type="SUPFAM" id="SSF57756">
    <property type="entry name" value="Retrovirus zinc finger-like domains"/>
    <property type="match status" value="1"/>
</dbReference>
<keyword evidence="1" id="KW-0479">Metal-binding</keyword>
<feature type="compositionally biased region" description="Polar residues" evidence="3">
    <location>
        <begin position="409"/>
        <end position="418"/>
    </location>
</feature>
<sequence length="418" mass="47751">MRTNPGVDSLSFDDLYNNLRFFEYDVKGFTASSSSMQNVAFISENTSSINDVSIAYGVSNSSSHNSQYEHTSSYSLLANQSSCPQLDHEDLEQLDEFDLEEMDLKWQVAMISMRMIMFYKKTGIKLQFDAKELVGFDKTKVECYSCHKIGHFARECRSKGNQDSRRIDAWNTGNKDKDNRRRYAVQAQTQREKLGDASIEIQAYSQALKKVEAQLVAHQQSQLWYEEKIRFMKIDLDDKIDVLAYHKKLLAKAKKEKEDLKAKVEKWHNSSKNLNILLNSQMSARDKAGLGCGDQLNKGVLSYENEVFQSVFVSRTSEIENSLVNDRYAEGMHDVPPPMTGIYIPSRPDKEIDDSQFIYGPKQSKPSESDARSSDFNTCESNCSKETHESMPELVVNEPKVVSQPKVWSETTKVGHQR</sequence>
<feature type="region of interest" description="Disordered" evidence="3">
    <location>
        <begin position="353"/>
        <end position="418"/>
    </location>
</feature>
<keyword evidence="1" id="KW-0862">Zinc</keyword>
<comment type="caution">
    <text evidence="5">The sequence shown here is derived from an EMBL/GenBank/DDBJ whole genome shotgun (WGS) entry which is preliminary data.</text>
</comment>
<evidence type="ECO:0000313" key="6">
    <source>
        <dbReference type="Proteomes" id="UP001151760"/>
    </source>
</evidence>
<name>A0ABQ5HWS1_9ASTR</name>
<dbReference type="InterPro" id="IPR036875">
    <property type="entry name" value="Znf_CCHC_sf"/>
</dbReference>
<dbReference type="Gene3D" id="4.10.60.10">
    <property type="entry name" value="Zinc finger, CCHC-type"/>
    <property type="match status" value="1"/>
</dbReference>
<dbReference type="Proteomes" id="UP001151760">
    <property type="component" value="Unassembled WGS sequence"/>
</dbReference>
<keyword evidence="2" id="KW-0175">Coiled coil</keyword>